<keyword evidence="3" id="KW-1185">Reference proteome</keyword>
<proteinExistence type="predicted"/>
<accession>A0A5B8WHQ3</accession>
<dbReference type="GeneID" id="77936421"/>
<protein>
    <submittedName>
        <fullName evidence="2">Uncharacterized protein</fullName>
    </submittedName>
</protein>
<gene>
    <name evidence="2" type="primary">59</name>
    <name evidence="2" type="ORF">SEA_QUI_59</name>
</gene>
<feature type="region of interest" description="Disordered" evidence="1">
    <location>
        <begin position="54"/>
        <end position="73"/>
    </location>
</feature>
<evidence type="ECO:0000313" key="2">
    <source>
        <dbReference type="EMBL" id="QED11549.1"/>
    </source>
</evidence>
<organism evidence="2 3">
    <name type="scientific">Arthrobacter phage Qui</name>
    <dbReference type="NCBI Taxonomy" id="2603260"/>
    <lineage>
        <taxon>Viruses</taxon>
        <taxon>Duplodnaviria</taxon>
        <taxon>Heunggongvirae</taxon>
        <taxon>Uroviricota</taxon>
        <taxon>Caudoviricetes</taxon>
        <taxon>Quivirus</taxon>
        <taxon>Quivirus qui</taxon>
    </lineage>
</organism>
<sequence>MSTAKQKFEKAKAKAIQLFEERPLETVATISAAALAGAKLIGSITEARNAKTWKREVERRERNQQTRYTRYPR</sequence>
<dbReference type="KEGG" id="vg:77936421"/>
<dbReference type="RefSeq" id="YP_010660425.1">
    <property type="nucleotide sequence ID" value="NC_070877.1"/>
</dbReference>
<dbReference type="Proteomes" id="UP000321915">
    <property type="component" value="Segment"/>
</dbReference>
<evidence type="ECO:0000256" key="1">
    <source>
        <dbReference type="SAM" id="MobiDB-lite"/>
    </source>
</evidence>
<dbReference type="EMBL" id="MN183282">
    <property type="protein sequence ID" value="QED11549.1"/>
    <property type="molecule type" value="Genomic_DNA"/>
</dbReference>
<reference evidence="2 3" key="1">
    <citation type="submission" date="2019-07" db="EMBL/GenBank/DDBJ databases">
        <authorList>
            <person name="Abdullah A."/>
            <person name="Lima G.C."/>
            <person name="Cuneo C.K."/>
            <person name="Ennest D.C."/>
            <person name="Fritz K.J."/>
            <person name="Johnson B.T."/>
            <person name="Larson S.M."/>
            <person name="Lemunyete M.N."/>
            <person name="Murray M.B."/>
            <person name="Osmond D.E."/>
            <person name="Patras K.A."/>
            <person name="Ransibrahmanakul S."/>
            <person name="Simpson K.A."/>
            <person name="Thull B.S."/>
            <person name="Wetzel S."/>
            <person name="Bonilla J.A."/>
            <person name="Klyczek K."/>
            <person name="Garlena R.A."/>
            <person name="Russell D.A."/>
            <person name="Pope W.H."/>
            <person name="Jacobs-Sera D."/>
            <person name="Hatfull G.F."/>
        </authorList>
    </citation>
    <scope>NUCLEOTIDE SEQUENCE [LARGE SCALE GENOMIC DNA]</scope>
</reference>
<evidence type="ECO:0000313" key="3">
    <source>
        <dbReference type="Proteomes" id="UP000321915"/>
    </source>
</evidence>
<name>A0A5B8WHQ3_9CAUD</name>
<feature type="compositionally biased region" description="Basic and acidic residues" evidence="1">
    <location>
        <begin position="54"/>
        <end position="64"/>
    </location>
</feature>